<dbReference type="GO" id="GO:0016747">
    <property type="term" value="F:acyltransferase activity, transferring groups other than amino-acyl groups"/>
    <property type="evidence" value="ECO:0007669"/>
    <property type="project" value="InterPro"/>
</dbReference>
<accession>A0A9N9VTA6</accession>
<dbReference type="AlphaFoldDB" id="A0A9N9VTA6"/>
<dbReference type="Pfam" id="PF13508">
    <property type="entry name" value="Acetyltransf_7"/>
    <property type="match status" value="1"/>
</dbReference>
<dbReference type="PANTHER" id="PTHR42791">
    <property type="entry name" value="GNAT FAMILY ACETYLTRANSFERASE"/>
    <property type="match status" value="1"/>
</dbReference>
<dbReference type="PANTHER" id="PTHR42791:SF17">
    <property type="entry name" value="ACETYLTRANSFERASE, GNAT FAMILY FAMILY (AFU_ORTHOLOGUE AFUA_8G05690)"/>
    <property type="match status" value="1"/>
</dbReference>
<feature type="domain" description="N-acetyltransferase" evidence="1">
    <location>
        <begin position="74"/>
        <end position="212"/>
    </location>
</feature>
<evidence type="ECO:0000313" key="3">
    <source>
        <dbReference type="Proteomes" id="UP000775872"/>
    </source>
</evidence>
<dbReference type="Gene3D" id="3.40.630.30">
    <property type="match status" value="1"/>
</dbReference>
<dbReference type="SUPFAM" id="SSF55729">
    <property type="entry name" value="Acyl-CoA N-acyltransferases (Nat)"/>
    <property type="match status" value="1"/>
</dbReference>
<organism evidence="2 3">
    <name type="scientific">Clonostachys solani</name>
    <dbReference type="NCBI Taxonomy" id="160281"/>
    <lineage>
        <taxon>Eukaryota</taxon>
        <taxon>Fungi</taxon>
        <taxon>Dikarya</taxon>
        <taxon>Ascomycota</taxon>
        <taxon>Pezizomycotina</taxon>
        <taxon>Sordariomycetes</taxon>
        <taxon>Hypocreomycetidae</taxon>
        <taxon>Hypocreales</taxon>
        <taxon>Bionectriaceae</taxon>
        <taxon>Clonostachys</taxon>
    </lineage>
</organism>
<reference evidence="2" key="1">
    <citation type="submission" date="2021-10" db="EMBL/GenBank/DDBJ databases">
        <authorList>
            <person name="Piombo E."/>
        </authorList>
    </citation>
    <scope>NUCLEOTIDE SEQUENCE</scope>
</reference>
<dbReference type="CDD" id="cd04301">
    <property type="entry name" value="NAT_SF"/>
    <property type="match status" value="1"/>
</dbReference>
<dbReference type="InterPro" id="IPR016181">
    <property type="entry name" value="Acyl_CoA_acyltransferase"/>
</dbReference>
<protein>
    <recommendedName>
        <fullName evidence="1">N-acetyltransferase domain-containing protein</fullName>
    </recommendedName>
</protein>
<dbReference type="Proteomes" id="UP000775872">
    <property type="component" value="Unassembled WGS sequence"/>
</dbReference>
<keyword evidence="3" id="KW-1185">Reference proteome</keyword>
<dbReference type="PROSITE" id="PS51186">
    <property type="entry name" value="GNAT"/>
    <property type="match status" value="1"/>
</dbReference>
<dbReference type="InterPro" id="IPR000182">
    <property type="entry name" value="GNAT_dom"/>
</dbReference>
<proteinExistence type="predicted"/>
<sequence>MSAVLPALIPDIEAVYDVYFKAFQNDRMGSLMLDILFPTGVNEEFRKAHTVATAQYWHHNGNQYTYKAVDIATGDIVGMALGDVYMKERSEEERKNPGVEWLQGEQRERAETILNPLWEVREKLFGGRRYIYVHVIAVDPAYQGRKAGALLVNWGIELGENAMLPVYGEASPTTAALYRKMGFETLEEKIVHKKETLGTETDIVVPLMVKMPSSCGLTFNEWREKGYPELTRK</sequence>
<evidence type="ECO:0000313" key="2">
    <source>
        <dbReference type="EMBL" id="CAH0037624.1"/>
    </source>
</evidence>
<evidence type="ECO:0000259" key="1">
    <source>
        <dbReference type="PROSITE" id="PS51186"/>
    </source>
</evidence>
<dbReference type="EMBL" id="CABFOC020000002">
    <property type="protein sequence ID" value="CAH0037624.1"/>
    <property type="molecule type" value="Genomic_DNA"/>
</dbReference>
<dbReference type="OrthoDB" id="196847at2759"/>
<name>A0A9N9VTA6_9HYPO</name>
<gene>
    <name evidence="2" type="ORF">CSOL1703_00002946</name>
</gene>
<dbReference type="InterPro" id="IPR052523">
    <property type="entry name" value="Trichothecene_AcTrans"/>
</dbReference>
<comment type="caution">
    <text evidence="2">The sequence shown here is derived from an EMBL/GenBank/DDBJ whole genome shotgun (WGS) entry which is preliminary data.</text>
</comment>